<keyword evidence="1" id="KW-0472">Membrane</keyword>
<dbReference type="Pfam" id="PF12710">
    <property type="entry name" value="HAD"/>
    <property type="match status" value="1"/>
</dbReference>
<dbReference type="EMBL" id="MEUJ01000001">
    <property type="protein sequence ID" value="OGC41170.1"/>
    <property type="molecule type" value="Genomic_DNA"/>
</dbReference>
<dbReference type="SUPFAM" id="SSF56784">
    <property type="entry name" value="HAD-like"/>
    <property type="match status" value="1"/>
</dbReference>
<dbReference type="AlphaFoldDB" id="A0A1F4U8J6"/>
<dbReference type="Gene3D" id="3.40.50.1000">
    <property type="entry name" value="HAD superfamily/HAD-like"/>
    <property type="match status" value="1"/>
</dbReference>
<evidence type="ECO:0000313" key="2">
    <source>
        <dbReference type="EMBL" id="OGC41170.1"/>
    </source>
</evidence>
<organism evidence="2 3">
    <name type="scientific">candidate division WOR-1 bacterium RIFOXYC2_FULL_46_14</name>
    <dbReference type="NCBI Taxonomy" id="1802587"/>
    <lineage>
        <taxon>Bacteria</taxon>
        <taxon>Bacillati</taxon>
        <taxon>Saganbacteria</taxon>
    </lineage>
</organism>
<keyword evidence="1" id="KW-1133">Transmembrane helix</keyword>
<evidence type="ECO:0000313" key="3">
    <source>
        <dbReference type="Proteomes" id="UP000179242"/>
    </source>
</evidence>
<sequence>MKIYLFDVDNTIAPFRPTSELYKKTLLPQNRVKYLAIGYFMVVMLNLFWFIPFIVEFQRKLIMSMLSALSPSKLEEESEKIANTTTHLLNKKIRNIVDHKNENQDKIYLLTHCPTIIAQKIAKKLDLDGEYSIEIKNYFQPGLKIENLNKSAILHQLRKEGPNAQIYYFADDLIDLEPLLKADVGVLINASFSTKLVAMLFFRRVQIWS</sequence>
<keyword evidence="1" id="KW-0812">Transmembrane</keyword>
<comment type="caution">
    <text evidence="2">The sequence shown here is derived from an EMBL/GenBank/DDBJ whole genome shotgun (WGS) entry which is preliminary data.</text>
</comment>
<feature type="transmembrane region" description="Helical" evidence="1">
    <location>
        <begin position="34"/>
        <end position="55"/>
    </location>
</feature>
<evidence type="ECO:0000256" key="1">
    <source>
        <dbReference type="SAM" id="Phobius"/>
    </source>
</evidence>
<dbReference type="Proteomes" id="UP000179242">
    <property type="component" value="Unassembled WGS sequence"/>
</dbReference>
<proteinExistence type="predicted"/>
<accession>A0A1F4U8J6</accession>
<dbReference type="InterPro" id="IPR023214">
    <property type="entry name" value="HAD_sf"/>
</dbReference>
<dbReference type="InterPro" id="IPR036412">
    <property type="entry name" value="HAD-like_sf"/>
</dbReference>
<gene>
    <name evidence="2" type="ORF">A2438_07520</name>
</gene>
<evidence type="ECO:0008006" key="4">
    <source>
        <dbReference type="Google" id="ProtNLM"/>
    </source>
</evidence>
<name>A0A1F4U8J6_UNCSA</name>
<reference evidence="2 3" key="1">
    <citation type="journal article" date="2016" name="Nat. Commun.">
        <title>Thousands of microbial genomes shed light on interconnected biogeochemical processes in an aquifer system.</title>
        <authorList>
            <person name="Anantharaman K."/>
            <person name="Brown C.T."/>
            <person name="Hug L.A."/>
            <person name="Sharon I."/>
            <person name="Castelle C.J."/>
            <person name="Probst A.J."/>
            <person name="Thomas B.C."/>
            <person name="Singh A."/>
            <person name="Wilkins M.J."/>
            <person name="Karaoz U."/>
            <person name="Brodie E.L."/>
            <person name="Williams K.H."/>
            <person name="Hubbard S.S."/>
            <person name="Banfield J.F."/>
        </authorList>
    </citation>
    <scope>NUCLEOTIDE SEQUENCE [LARGE SCALE GENOMIC DNA]</scope>
</reference>
<protein>
    <recommendedName>
        <fullName evidence="4">Haloacid dehalogenase-like hydrolase</fullName>
    </recommendedName>
</protein>